<protein>
    <submittedName>
        <fullName evidence="9">Unannotated protein</fullName>
    </submittedName>
</protein>
<reference evidence="9" key="1">
    <citation type="submission" date="2020-05" db="EMBL/GenBank/DDBJ databases">
        <authorList>
            <person name="Chiriac C."/>
            <person name="Salcher M."/>
            <person name="Ghai R."/>
            <person name="Kavagutti S V."/>
        </authorList>
    </citation>
    <scope>NUCLEOTIDE SEQUENCE</scope>
</reference>
<dbReference type="PANTHER" id="PTHR28570">
    <property type="entry name" value="ASPARTYL AMINOPEPTIDASE"/>
    <property type="match status" value="1"/>
</dbReference>
<evidence type="ECO:0000256" key="7">
    <source>
        <dbReference type="ARBA" id="ARBA00022833"/>
    </source>
</evidence>
<dbReference type="Pfam" id="PF02127">
    <property type="entry name" value="Peptidase_M18"/>
    <property type="match status" value="1"/>
</dbReference>
<dbReference type="PANTHER" id="PTHR28570:SF3">
    <property type="entry name" value="ASPARTYL AMINOPEPTIDASE"/>
    <property type="match status" value="1"/>
</dbReference>
<organism evidence="9">
    <name type="scientific">freshwater metagenome</name>
    <dbReference type="NCBI Taxonomy" id="449393"/>
    <lineage>
        <taxon>unclassified sequences</taxon>
        <taxon>metagenomes</taxon>
        <taxon>ecological metagenomes</taxon>
    </lineage>
</organism>
<dbReference type="PRINTS" id="PR00932">
    <property type="entry name" value="AMINO1PTASE"/>
</dbReference>
<evidence type="ECO:0000256" key="6">
    <source>
        <dbReference type="ARBA" id="ARBA00022801"/>
    </source>
</evidence>
<dbReference type="GO" id="GO:0008237">
    <property type="term" value="F:metallopeptidase activity"/>
    <property type="evidence" value="ECO:0007669"/>
    <property type="project" value="UniProtKB-KW"/>
</dbReference>
<comment type="similarity">
    <text evidence="2">Belongs to the peptidase M18 family.</text>
</comment>
<dbReference type="GO" id="GO:0004177">
    <property type="term" value="F:aminopeptidase activity"/>
    <property type="evidence" value="ECO:0007669"/>
    <property type="project" value="UniProtKB-KW"/>
</dbReference>
<dbReference type="GO" id="GO:0005737">
    <property type="term" value="C:cytoplasm"/>
    <property type="evidence" value="ECO:0007669"/>
    <property type="project" value="UniProtKB-ARBA"/>
</dbReference>
<comment type="cofactor">
    <cofactor evidence="1">
        <name>Zn(2+)</name>
        <dbReference type="ChEBI" id="CHEBI:29105"/>
    </cofactor>
</comment>
<dbReference type="InterPro" id="IPR001948">
    <property type="entry name" value="Peptidase_M18"/>
</dbReference>
<evidence type="ECO:0000313" key="9">
    <source>
        <dbReference type="EMBL" id="CAB4334281.1"/>
    </source>
</evidence>
<evidence type="ECO:0000256" key="3">
    <source>
        <dbReference type="ARBA" id="ARBA00022438"/>
    </source>
</evidence>
<dbReference type="CDD" id="cd05658">
    <property type="entry name" value="M18_DAP"/>
    <property type="match status" value="1"/>
</dbReference>
<evidence type="ECO:0000256" key="8">
    <source>
        <dbReference type="ARBA" id="ARBA00023049"/>
    </source>
</evidence>
<keyword evidence="6" id="KW-0378">Hydrolase</keyword>
<dbReference type="NCBIfam" id="NF002759">
    <property type="entry name" value="PRK02813.1"/>
    <property type="match status" value="1"/>
</dbReference>
<dbReference type="Gene3D" id="2.30.250.10">
    <property type="entry name" value="Aminopeptidase i, Domain 2"/>
    <property type="match status" value="1"/>
</dbReference>
<dbReference type="AlphaFoldDB" id="A0A6J5YVG4"/>
<name>A0A6J5YVG4_9ZZZZ</name>
<dbReference type="SUPFAM" id="SSF101821">
    <property type="entry name" value="Aminopeptidase/glucanase lid domain"/>
    <property type="match status" value="1"/>
</dbReference>
<keyword evidence="5" id="KW-0479">Metal-binding</keyword>
<evidence type="ECO:0000256" key="4">
    <source>
        <dbReference type="ARBA" id="ARBA00022670"/>
    </source>
</evidence>
<accession>A0A6J5YVG4</accession>
<dbReference type="InterPro" id="IPR023358">
    <property type="entry name" value="Peptidase_M18_dom2"/>
</dbReference>
<keyword evidence="3" id="KW-0031">Aminopeptidase</keyword>
<proteinExistence type="inferred from homology"/>
<sequence>MQRPNHDPESHITDLAAFIQASPSPYHAVAIVSERLQRLGFIAIEETSPWPQEPGRYFLRRGGALVAWASADGADPRNGFRIIGAHTDSPNLRLRPRPDHRSAGMAQLGVEIYGGVLLNSWFDRDLGLSGRISLINSDGSTETRLLHVNEPLLRVPQLAIHLDRSVTADGLRLDPQRHLQPVWSSMPDSVPGFREWLAQQLAVPASSISAWDLMTHDLTPPARLGVDGSMFASGRLDNLLSCHAGLVALESSSVEDFTSVPVLCLFDHEEVGSGTASGAAGQLLPAALERICLAAGLTRDDWFASLAASMCVSADGAHATHPNWPERHEPDHQVFLDAGPVLKWNANARYGTDAPGAAHMLALAEKYEIPMQAFVSRNDMPCGSTIGPITSAQLGIPTIDIGVAQLSMHSARELTGVIDPARFSTLLAAFLTVPRTLGKR</sequence>
<evidence type="ECO:0000256" key="2">
    <source>
        <dbReference type="ARBA" id="ARBA00008290"/>
    </source>
</evidence>
<dbReference type="EMBL" id="CAESAL010000010">
    <property type="protein sequence ID" value="CAB4334281.1"/>
    <property type="molecule type" value="Genomic_DNA"/>
</dbReference>
<gene>
    <name evidence="9" type="ORF">UFOPK3331_00453</name>
</gene>
<keyword evidence="8" id="KW-0482">Metalloprotease</keyword>
<keyword evidence="4" id="KW-0645">Protease</keyword>
<evidence type="ECO:0000256" key="5">
    <source>
        <dbReference type="ARBA" id="ARBA00022723"/>
    </source>
</evidence>
<dbReference type="SUPFAM" id="SSF53187">
    <property type="entry name" value="Zn-dependent exopeptidases"/>
    <property type="match status" value="1"/>
</dbReference>
<keyword evidence="7" id="KW-0862">Zinc</keyword>
<dbReference type="Gene3D" id="3.40.630.10">
    <property type="entry name" value="Zn peptidases"/>
    <property type="match status" value="1"/>
</dbReference>
<dbReference type="GO" id="GO:0008270">
    <property type="term" value="F:zinc ion binding"/>
    <property type="evidence" value="ECO:0007669"/>
    <property type="project" value="InterPro"/>
</dbReference>
<evidence type="ECO:0000256" key="1">
    <source>
        <dbReference type="ARBA" id="ARBA00001947"/>
    </source>
</evidence>
<dbReference type="GO" id="GO:0006508">
    <property type="term" value="P:proteolysis"/>
    <property type="evidence" value="ECO:0007669"/>
    <property type="project" value="UniProtKB-KW"/>
</dbReference>